<proteinExistence type="predicted"/>
<keyword evidence="3" id="KW-1185">Reference proteome</keyword>
<gene>
    <name evidence="2" type="ORF">J2R99_002050</name>
</gene>
<dbReference type="Proteomes" id="UP001230253">
    <property type="component" value="Unassembled WGS sequence"/>
</dbReference>
<sequence>MSSQGFYGHAGRPPAEVFPVARESDKARLAAERLERELEEGLEETFPASDPPAPTQPHKKVDED</sequence>
<organism evidence="2 3">
    <name type="scientific">Rhodopseudomonas julia</name>
    <dbReference type="NCBI Taxonomy" id="200617"/>
    <lineage>
        <taxon>Bacteria</taxon>
        <taxon>Pseudomonadati</taxon>
        <taxon>Pseudomonadota</taxon>
        <taxon>Alphaproteobacteria</taxon>
        <taxon>Hyphomicrobiales</taxon>
        <taxon>Nitrobacteraceae</taxon>
        <taxon>Rhodopseudomonas</taxon>
    </lineage>
</organism>
<protein>
    <submittedName>
        <fullName evidence="2">Uncharacterized protein</fullName>
    </submittedName>
</protein>
<comment type="caution">
    <text evidence="2">The sequence shown here is derived from an EMBL/GenBank/DDBJ whole genome shotgun (WGS) entry which is preliminary data.</text>
</comment>
<evidence type="ECO:0000313" key="3">
    <source>
        <dbReference type="Proteomes" id="UP001230253"/>
    </source>
</evidence>
<name>A0ABU0C8D6_9BRAD</name>
<dbReference type="EMBL" id="JAUSUK010000002">
    <property type="protein sequence ID" value="MDQ0326181.1"/>
    <property type="molecule type" value="Genomic_DNA"/>
</dbReference>
<feature type="region of interest" description="Disordered" evidence="1">
    <location>
        <begin position="1"/>
        <end position="64"/>
    </location>
</feature>
<reference evidence="2 3" key="1">
    <citation type="submission" date="2023-07" db="EMBL/GenBank/DDBJ databases">
        <title>Genomic Encyclopedia of Type Strains, Phase IV (KMG-IV): sequencing the most valuable type-strain genomes for metagenomic binning, comparative biology and taxonomic classification.</title>
        <authorList>
            <person name="Goeker M."/>
        </authorList>
    </citation>
    <scope>NUCLEOTIDE SEQUENCE [LARGE SCALE GENOMIC DNA]</scope>
    <source>
        <strain evidence="2 3">DSM 11549</strain>
    </source>
</reference>
<feature type="compositionally biased region" description="Basic and acidic residues" evidence="1">
    <location>
        <begin position="22"/>
        <end position="36"/>
    </location>
</feature>
<evidence type="ECO:0000256" key="1">
    <source>
        <dbReference type="SAM" id="MobiDB-lite"/>
    </source>
</evidence>
<dbReference type="RefSeq" id="WP_307154388.1">
    <property type="nucleotide sequence ID" value="NZ_JAUSUK010000002.1"/>
</dbReference>
<evidence type="ECO:0000313" key="2">
    <source>
        <dbReference type="EMBL" id="MDQ0326181.1"/>
    </source>
</evidence>
<accession>A0ABU0C8D6</accession>